<evidence type="ECO:0008006" key="4">
    <source>
        <dbReference type="Google" id="ProtNLM"/>
    </source>
</evidence>
<organism evidence="2 3">
    <name type="scientific">Levilactobacillus spicheri</name>
    <dbReference type="NCBI Taxonomy" id="216463"/>
    <lineage>
        <taxon>Bacteria</taxon>
        <taxon>Bacillati</taxon>
        <taxon>Bacillota</taxon>
        <taxon>Bacilli</taxon>
        <taxon>Lactobacillales</taxon>
        <taxon>Lactobacillaceae</taxon>
        <taxon>Levilactobacillus</taxon>
    </lineage>
</organism>
<dbReference type="EMBL" id="JZCR01000006">
    <property type="protein sequence ID" value="KJW13594.1"/>
    <property type="molecule type" value="Genomic_DNA"/>
</dbReference>
<dbReference type="AlphaFoldDB" id="A0A0F3RVG4"/>
<name>A0A0F3RVG4_9LACO</name>
<evidence type="ECO:0000313" key="3">
    <source>
        <dbReference type="Proteomes" id="UP000033491"/>
    </source>
</evidence>
<dbReference type="PATRIC" id="fig|216463.3.peg.2592"/>
<sequence>MKKFLGTRDILIDDENATPLAGMVDDPSAVVDADGNKYLLAGTLLTASKDFTVDDGDHAVVLNPTTDATVAQGVLRHDYNIINGAVPASVIVSGTINTHRMDDTTKKLYTDDLKKALKVALPKVTVIGRD</sequence>
<accession>A0A0F3RVG4</accession>
<dbReference type="RefSeq" id="WP_045806816.1">
    <property type="nucleotide sequence ID" value="NZ_JZCR01000006.1"/>
</dbReference>
<protein>
    <recommendedName>
        <fullName evidence="4">Head decoration protein</fullName>
    </recommendedName>
</protein>
<gene>
    <name evidence="2" type="ORF">VC81_03790</name>
    <name evidence="1" type="ORF">VC81_06325</name>
</gene>
<comment type="caution">
    <text evidence="2">The sequence shown here is derived from an EMBL/GenBank/DDBJ whole genome shotgun (WGS) entry which is preliminary data.</text>
</comment>
<reference evidence="2 3" key="1">
    <citation type="submission" date="2015-03" db="EMBL/GenBank/DDBJ databases">
        <authorList>
            <person name="Zheng J."/>
            <person name="Ganezle M."/>
        </authorList>
    </citation>
    <scope>NUCLEOTIDE SEQUENCE [LARGE SCALE GENOMIC DNA]</scope>
    <source>
        <strain evidence="2 3">LP38</strain>
    </source>
</reference>
<evidence type="ECO:0000313" key="1">
    <source>
        <dbReference type="EMBL" id="KJW12860.1"/>
    </source>
</evidence>
<dbReference type="STRING" id="216463.VC81_03790"/>
<proteinExistence type="predicted"/>
<dbReference type="Proteomes" id="UP000033491">
    <property type="component" value="Unassembled WGS sequence"/>
</dbReference>
<dbReference type="EMBL" id="JZCR01000014">
    <property type="protein sequence ID" value="KJW12860.1"/>
    <property type="molecule type" value="Genomic_DNA"/>
</dbReference>
<evidence type="ECO:0000313" key="2">
    <source>
        <dbReference type="EMBL" id="KJW13594.1"/>
    </source>
</evidence>
<dbReference type="OrthoDB" id="2296310at2"/>